<accession>A0A151Z397</accession>
<dbReference type="Gene3D" id="3.30.420.10">
    <property type="entry name" value="Ribonuclease H-like superfamily/Ribonuclease H"/>
    <property type="match status" value="1"/>
</dbReference>
<dbReference type="InterPro" id="IPR023160">
    <property type="entry name" value="RNase_HII_hlx-loop-hlx_cap_dom"/>
</dbReference>
<comment type="caution">
    <text evidence="11">The sequence shown here is derived from an EMBL/GenBank/DDBJ whole genome shotgun (WGS) entry which is preliminary data.</text>
</comment>
<protein>
    <recommendedName>
        <fullName evidence="9">Ribonuclease</fullName>
        <ecNumber evidence="9">3.1.26.4</ecNumber>
    </recommendedName>
</protein>
<dbReference type="Gene3D" id="1.10.10.460">
    <property type="entry name" value="Ribonuclease hii. Domain 2"/>
    <property type="match status" value="1"/>
</dbReference>
<comment type="catalytic activity">
    <reaction evidence="1 8 9">
        <text>Endonucleolytic cleavage to 5'-phosphomonoester.</text>
        <dbReference type="EC" id="3.1.26.4"/>
    </reaction>
</comment>
<evidence type="ECO:0000256" key="3">
    <source>
        <dbReference type="ARBA" id="ARBA00007058"/>
    </source>
</evidence>
<dbReference type="InterPro" id="IPR012337">
    <property type="entry name" value="RNaseH-like_sf"/>
</dbReference>
<evidence type="ECO:0000256" key="7">
    <source>
        <dbReference type="ARBA" id="ARBA00022801"/>
    </source>
</evidence>
<dbReference type="STRING" id="361077.A0A151Z397"/>
<evidence type="ECO:0000313" key="11">
    <source>
        <dbReference type="EMBL" id="KYQ88421.1"/>
    </source>
</evidence>
<dbReference type="InterPro" id="IPR004649">
    <property type="entry name" value="RNase_H2_suA"/>
</dbReference>
<dbReference type="InterPro" id="IPR036397">
    <property type="entry name" value="RNaseH_sf"/>
</dbReference>
<dbReference type="GO" id="GO:0004523">
    <property type="term" value="F:RNA-DNA hybrid ribonuclease activity"/>
    <property type="evidence" value="ECO:0007669"/>
    <property type="project" value="UniProtKB-UniRule"/>
</dbReference>
<dbReference type="InterPro" id="IPR001352">
    <property type="entry name" value="RNase_HII/HIII"/>
</dbReference>
<dbReference type="CDD" id="cd07181">
    <property type="entry name" value="RNase_HII_eukaryota_like"/>
    <property type="match status" value="1"/>
</dbReference>
<feature type="domain" description="RNase H type-2" evidence="10">
    <location>
        <begin position="18"/>
        <end position="246"/>
    </location>
</feature>
<dbReference type="OMA" id="REECRFF"/>
<dbReference type="GO" id="GO:0006298">
    <property type="term" value="P:mismatch repair"/>
    <property type="evidence" value="ECO:0007669"/>
    <property type="project" value="TreeGrafter"/>
</dbReference>
<dbReference type="Proteomes" id="UP000076078">
    <property type="component" value="Unassembled WGS sequence"/>
</dbReference>
<name>A0A151Z397_TIELA</name>
<evidence type="ECO:0000256" key="5">
    <source>
        <dbReference type="ARBA" id="ARBA00022723"/>
    </source>
</evidence>
<evidence type="ECO:0000256" key="9">
    <source>
        <dbReference type="RuleBase" id="RU003515"/>
    </source>
</evidence>
<dbReference type="OrthoDB" id="7462577at2759"/>
<evidence type="ECO:0000256" key="6">
    <source>
        <dbReference type="ARBA" id="ARBA00022759"/>
    </source>
</evidence>
<sequence length="289" mass="32562">MTIQLYMDTCDSVDKTQPFIMGIDEAGRGPVMGPMVYGSCWCPVSQQDALKKLKFDDSKKLSENAREKLFDVVLANSKIMGFQTVVSTPEHISQLMNRRTPVSLNVISHDSAIQMIESVLKKGINLQEVYLDTVGTPKTYQDKLYKLFPNIPKIVVSSKADSLYPIVSAASICAKVIRDSLVKNTTFDQLNLSESETPNLEFGSGYPSDPVTKKWLTDNGDKIFGFPNCIRFSWSTAVNAMKKQSCHVVWPPKNNAKPSKYFVPTSENIKNKRFQYFEQNSISRIDNEF</sequence>
<keyword evidence="12" id="KW-1185">Reference proteome</keyword>
<dbReference type="SUPFAM" id="SSF53098">
    <property type="entry name" value="Ribonuclease H-like"/>
    <property type="match status" value="1"/>
</dbReference>
<dbReference type="AlphaFoldDB" id="A0A151Z397"/>
<reference evidence="11 12" key="1">
    <citation type="submission" date="2015-12" db="EMBL/GenBank/DDBJ databases">
        <title>Dictyostelia acquired genes for synthesis and detection of signals that induce cell-type specialization by lateral gene transfer from prokaryotes.</title>
        <authorList>
            <person name="Gloeckner G."/>
            <person name="Schaap P."/>
        </authorList>
    </citation>
    <scope>NUCLEOTIDE SEQUENCE [LARGE SCALE GENOMIC DNA]</scope>
    <source>
        <strain evidence="11 12">TK</strain>
    </source>
</reference>
<comment type="cofactor">
    <cofactor evidence="8">
        <name>Mn(2+)</name>
        <dbReference type="ChEBI" id="CHEBI:29035"/>
    </cofactor>
    <cofactor evidence="8">
        <name>Mg(2+)</name>
        <dbReference type="ChEBI" id="CHEBI:18420"/>
    </cofactor>
    <text evidence="8">Manganese or magnesium. Binds 1 divalent metal ion per monomer in the absence of substrate. May bind a second metal ion after substrate binding.</text>
</comment>
<dbReference type="GO" id="GO:0046872">
    <property type="term" value="F:metal ion binding"/>
    <property type="evidence" value="ECO:0007669"/>
    <property type="project" value="UniProtKB-KW"/>
</dbReference>
<dbReference type="GO" id="GO:0003723">
    <property type="term" value="F:RNA binding"/>
    <property type="evidence" value="ECO:0007669"/>
    <property type="project" value="UniProtKB-UniRule"/>
</dbReference>
<evidence type="ECO:0000256" key="2">
    <source>
        <dbReference type="ARBA" id="ARBA00001946"/>
    </source>
</evidence>
<comment type="function">
    <text evidence="9">Endonuclease that specifically degrades the RNA of RNA-DNA hybrids.</text>
</comment>
<dbReference type="InParanoid" id="A0A151Z397"/>
<dbReference type="GO" id="GO:0032299">
    <property type="term" value="C:ribonuclease H2 complex"/>
    <property type="evidence" value="ECO:0007669"/>
    <property type="project" value="TreeGrafter"/>
</dbReference>
<dbReference type="NCBIfam" id="TIGR00729">
    <property type="entry name" value="ribonuclease HII"/>
    <property type="match status" value="1"/>
</dbReference>
<evidence type="ECO:0000313" key="12">
    <source>
        <dbReference type="Proteomes" id="UP000076078"/>
    </source>
</evidence>
<dbReference type="Pfam" id="PF01351">
    <property type="entry name" value="RNase_HII"/>
    <property type="match status" value="1"/>
</dbReference>
<dbReference type="EMBL" id="LODT01000051">
    <property type="protein sequence ID" value="KYQ88421.1"/>
    <property type="molecule type" value="Genomic_DNA"/>
</dbReference>
<organism evidence="11 12">
    <name type="scientific">Tieghemostelium lacteum</name>
    <name type="common">Slime mold</name>
    <name type="synonym">Dictyostelium lacteum</name>
    <dbReference type="NCBI Taxonomy" id="361077"/>
    <lineage>
        <taxon>Eukaryota</taxon>
        <taxon>Amoebozoa</taxon>
        <taxon>Evosea</taxon>
        <taxon>Eumycetozoa</taxon>
        <taxon>Dictyostelia</taxon>
        <taxon>Dictyosteliales</taxon>
        <taxon>Raperosteliaceae</taxon>
        <taxon>Tieghemostelium</taxon>
    </lineage>
</organism>
<keyword evidence="4 8" id="KW-0540">Nuclease</keyword>
<keyword evidence="6 8" id="KW-0255">Endonuclease</keyword>
<dbReference type="FunFam" id="1.10.10.460:FF:000001">
    <property type="entry name" value="Ribonuclease"/>
    <property type="match status" value="1"/>
</dbReference>
<proteinExistence type="inferred from homology"/>
<dbReference type="FunCoup" id="A0A151Z397">
    <property type="interactions" value="95"/>
</dbReference>
<gene>
    <name evidence="11" type="ORF">DLAC_11125</name>
</gene>
<keyword evidence="5 8" id="KW-0479">Metal-binding</keyword>
<evidence type="ECO:0000256" key="4">
    <source>
        <dbReference type="ARBA" id="ARBA00022722"/>
    </source>
</evidence>
<dbReference type="PANTHER" id="PTHR10954">
    <property type="entry name" value="RIBONUCLEASE H2 SUBUNIT A"/>
    <property type="match status" value="1"/>
</dbReference>
<keyword evidence="7 8" id="KW-0378">Hydrolase</keyword>
<dbReference type="PROSITE" id="PS51975">
    <property type="entry name" value="RNASE_H_2"/>
    <property type="match status" value="1"/>
</dbReference>
<dbReference type="InterPro" id="IPR024567">
    <property type="entry name" value="RNase_HII/HIII_dom"/>
</dbReference>
<dbReference type="GO" id="GO:0043137">
    <property type="term" value="P:DNA replication, removal of RNA primer"/>
    <property type="evidence" value="ECO:0007669"/>
    <property type="project" value="TreeGrafter"/>
</dbReference>
<evidence type="ECO:0000259" key="10">
    <source>
        <dbReference type="PROSITE" id="PS51975"/>
    </source>
</evidence>
<feature type="binding site" evidence="8">
    <location>
        <position position="132"/>
    </location>
    <ligand>
        <name>a divalent metal cation</name>
        <dbReference type="ChEBI" id="CHEBI:60240"/>
    </ligand>
</feature>
<dbReference type="EC" id="3.1.26.4" evidence="9"/>
<feature type="binding site" evidence="8">
    <location>
        <position position="25"/>
    </location>
    <ligand>
        <name>a divalent metal cation</name>
        <dbReference type="ChEBI" id="CHEBI:60240"/>
    </ligand>
</feature>
<comment type="similarity">
    <text evidence="3">Belongs to the RNase HII family. Eukaryotic subfamily.</text>
</comment>
<dbReference type="PANTHER" id="PTHR10954:SF7">
    <property type="entry name" value="RIBONUCLEASE H2 SUBUNIT A"/>
    <property type="match status" value="1"/>
</dbReference>
<evidence type="ECO:0000256" key="1">
    <source>
        <dbReference type="ARBA" id="ARBA00000077"/>
    </source>
</evidence>
<comment type="cofactor">
    <cofactor evidence="2">
        <name>Mg(2+)</name>
        <dbReference type="ChEBI" id="CHEBI:18420"/>
    </cofactor>
</comment>
<evidence type="ECO:0000256" key="8">
    <source>
        <dbReference type="PROSITE-ProRule" id="PRU01319"/>
    </source>
</evidence>
<feature type="binding site" evidence="8">
    <location>
        <position position="24"/>
    </location>
    <ligand>
        <name>a divalent metal cation</name>
        <dbReference type="ChEBI" id="CHEBI:60240"/>
    </ligand>
</feature>
<dbReference type="FunFam" id="3.30.420.10:FF:000016">
    <property type="entry name" value="Ribonuclease"/>
    <property type="match status" value="1"/>
</dbReference>